<dbReference type="InterPro" id="IPR019533">
    <property type="entry name" value="Peptidase_S26"/>
</dbReference>
<evidence type="ECO:0000256" key="4">
    <source>
        <dbReference type="ARBA" id="ARBA00013208"/>
    </source>
</evidence>
<dbReference type="STRING" id="1122204.SAMN05421781_0236"/>
<dbReference type="InterPro" id="IPR019757">
    <property type="entry name" value="Pept_S26A_signal_pept_1_Lys-AS"/>
</dbReference>
<keyword evidence="6 12" id="KW-0645">Protease</keyword>
<evidence type="ECO:0000256" key="2">
    <source>
        <dbReference type="ARBA" id="ARBA00004401"/>
    </source>
</evidence>
<dbReference type="PRINTS" id="PR00727">
    <property type="entry name" value="LEADERPTASE"/>
</dbReference>
<keyword evidence="7 12" id="KW-0812">Transmembrane</keyword>
<evidence type="ECO:0000256" key="8">
    <source>
        <dbReference type="ARBA" id="ARBA00022801"/>
    </source>
</evidence>
<evidence type="ECO:0000256" key="11">
    <source>
        <dbReference type="PIRSR" id="PIRSR600223-1"/>
    </source>
</evidence>
<evidence type="ECO:0000256" key="1">
    <source>
        <dbReference type="ARBA" id="ARBA00000677"/>
    </source>
</evidence>
<dbReference type="EMBL" id="FNNC01000001">
    <property type="protein sequence ID" value="SDW04244.1"/>
    <property type="molecule type" value="Genomic_DNA"/>
</dbReference>
<dbReference type="GO" id="GO:0004252">
    <property type="term" value="F:serine-type endopeptidase activity"/>
    <property type="evidence" value="ECO:0007669"/>
    <property type="project" value="InterPro"/>
</dbReference>
<feature type="transmembrane region" description="Helical" evidence="12">
    <location>
        <begin position="12"/>
        <end position="31"/>
    </location>
</feature>
<dbReference type="Proteomes" id="UP000199488">
    <property type="component" value="Unassembled WGS sequence"/>
</dbReference>
<dbReference type="FunFam" id="2.10.109.10:FF:000008">
    <property type="entry name" value="Signal peptidase I"/>
    <property type="match status" value="1"/>
</dbReference>
<gene>
    <name evidence="14" type="ORF">SAMN05421781_0236</name>
</gene>
<dbReference type="EC" id="3.4.21.89" evidence="4 12"/>
<protein>
    <recommendedName>
        <fullName evidence="4 12">Signal peptidase I</fullName>
        <ecNumber evidence="4 12">3.4.21.89</ecNumber>
    </recommendedName>
</protein>
<dbReference type="GO" id="GO:0006465">
    <property type="term" value="P:signal peptide processing"/>
    <property type="evidence" value="ECO:0007669"/>
    <property type="project" value="InterPro"/>
</dbReference>
<evidence type="ECO:0000256" key="6">
    <source>
        <dbReference type="ARBA" id="ARBA00022670"/>
    </source>
</evidence>
<dbReference type="PANTHER" id="PTHR43390">
    <property type="entry name" value="SIGNAL PEPTIDASE I"/>
    <property type="match status" value="1"/>
</dbReference>
<keyword evidence="15" id="KW-1185">Reference proteome</keyword>
<accession>A0A1H2QC55</accession>
<sequence length="186" mass="21387">MNERRFPINWLHLLTVIMIALLIALAARWLFVAPVVVKGESMEPTIHDEDRMLLNKSSKWLHEWDRFDVVVFHANDKDDYIKRIIGLPGDTLEYRNDTLFINGKQVDEPFLDKKALAAGPPPATTDFTLKEKTGRSRIPEGQVFVMGDNRPNSYDSRAIGLVEEDEIVGEAVITFWPFNHMWTSSF</sequence>
<keyword evidence="5" id="KW-1003">Cell membrane</keyword>
<evidence type="ECO:0000256" key="10">
    <source>
        <dbReference type="ARBA" id="ARBA00023136"/>
    </source>
</evidence>
<comment type="catalytic activity">
    <reaction evidence="1 12">
        <text>Cleavage of hydrophobic, N-terminal signal or leader sequences from secreted and periplasmic proteins.</text>
        <dbReference type="EC" id="3.4.21.89"/>
    </reaction>
</comment>
<dbReference type="PANTHER" id="PTHR43390:SF1">
    <property type="entry name" value="CHLOROPLAST PROCESSING PEPTIDASE"/>
    <property type="match status" value="1"/>
</dbReference>
<dbReference type="PROSITE" id="PS00760">
    <property type="entry name" value="SPASE_I_2"/>
    <property type="match status" value="1"/>
</dbReference>
<evidence type="ECO:0000256" key="12">
    <source>
        <dbReference type="RuleBase" id="RU362042"/>
    </source>
</evidence>
<feature type="active site" evidence="11">
    <location>
        <position position="41"/>
    </location>
</feature>
<dbReference type="Pfam" id="PF10502">
    <property type="entry name" value="Peptidase_S26"/>
    <property type="match status" value="1"/>
</dbReference>
<dbReference type="CDD" id="cd06530">
    <property type="entry name" value="S26_SPase_I"/>
    <property type="match status" value="1"/>
</dbReference>
<dbReference type="GO" id="GO:0005886">
    <property type="term" value="C:plasma membrane"/>
    <property type="evidence" value="ECO:0007669"/>
    <property type="project" value="UniProtKB-SubCell"/>
</dbReference>
<dbReference type="Gene3D" id="2.10.109.10">
    <property type="entry name" value="Umud Fragment, subunit A"/>
    <property type="match status" value="1"/>
</dbReference>
<keyword evidence="10 12" id="KW-0472">Membrane</keyword>
<dbReference type="InterPro" id="IPR000223">
    <property type="entry name" value="Pept_S26A_signal_pept_1"/>
</dbReference>
<dbReference type="GO" id="GO:0009003">
    <property type="term" value="F:signal peptidase activity"/>
    <property type="evidence" value="ECO:0007669"/>
    <property type="project" value="UniProtKB-EC"/>
</dbReference>
<evidence type="ECO:0000313" key="15">
    <source>
        <dbReference type="Proteomes" id="UP000199488"/>
    </source>
</evidence>
<organism evidence="14 15">
    <name type="scientific">Marinococcus luteus</name>
    <dbReference type="NCBI Taxonomy" id="1122204"/>
    <lineage>
        <taxon>Bacteria</taxon>
        <taxon>Bacillati</taxon>
        <taxon>Bacillota</taxon>
        <taxon>Bacilli</taxon>
        <taxon>Bacillales</taxon>
        <taxon>Bacillaceae</taxon>
        <taxon>Marinococcus</taxon>
    </lineage>
</organism>
<keyword evidence="9 12" id="KW-1133">Transmembrane helix</keyword>
<evidence type="ECO:0000313" key="14">
    <source>
        <dbReference type="EMBL" id="SDW04244.1"/>
    </source>
</evidence>
<reference evidence="14 15" key="1">
    <citation type="submission" date="2016-10" db="EMBL/GenBank/DDBJ databases">
        <authorList>
            <person name="de Groot N.N."/>
        </authorList>
    </citation>
    <scope>NUCLEOTIDE SEQUENCE [LARGE SCALE GENOMIC DNA]</scope>
    <source>
        <strain evidence="14 15">DSM 23126</strain>
    </source>
</reference>
<dbReference type="OrthoDB" id="9802919at2"/>
<keyword evidence="8 12" id="KW-0378">Hydrolase</keyword>
<feature type="domain" description="Peptidase S26" evidence="13">
    <location>
        <begin position="11"/>
        <end position="176"/>
    </location>
</feature>
<comment type="subcellular location">
    <subcellularLocation>
        <location evidence="2">Cell membrane</location>
        <topology evidence="2">Single-pass type II membrane protein</topology>
    </subcellularLocation>
    <subcellularLocation>
        <location evidence="12">Membrane</location>
        <topology evidence="12">Single-pass type II membrane protein</topology>
    </subcellularLocation>
</comment>
<comment type="similarity">
    <text evidence="3 12">Belongs to the peptidase S26 family.</text>
</comment>
<dbReference type="RefSeq" id="WP_091610288.1">
    <property type="nucleotide sequence ID" value="NZ_FNNC01000001.1"/>
</dbReference>
<feature type="active site" evidence="11">
    <location>
        <position position="82"/>
    </location>
</feature>
<dbReference type="PROSITE" id="PS00761">
    <property type="entry name" value="SPASE_I_3"/>
    <property type="match status" value="1"/>
</dbReference>
<evidence type="ECO:0000256" key="3">
    <source>
        <dbReference type="ARBA" id="ARBA00009370"/>
    </source>
</evidence>
<dbReference type="SUPFAM" id="SSF51306">
    <property type="entry name" value="LexA/Signal peptidase"/>
    <property type="match status" value="1"/>
</dbReference>
<evidence type="ECO:0000259" key="13">
    <source>
        <dbReference type="Pfam" id="PF10502"/>
    </source>
</evidence>
<dbReference type="NCBIfam" id="TIGR02227">
    <property type="entry name" value="sigpep_I_bact"/>
    <property type="match status" value="1"/>
</dbReference>
<name>A0A1H2QC55_9BACI</name>
<proteinExistence type="inferred from homology"/>
<evidence type="ECO:0000256" key="7">
    <source>
        <dbReference type="ARBA" id="ARBA00022692"/>
    </source>
</evidence>
<dbReference type="AlphaFoldDB" id="A0A1H2QC55"/>
<dbReference type="InterPro" id="IPR036286">
    <property type="entry name" value="LexA/Signal_pep-like_sf"/>
</dbReference>
<evidence type="ECO:0000256" key="9">
    <source>
        <dbReference type="ARBA" id="ARBA00022989"/>
    </source>
</evidence>
<evidence type="ECO:0000256" key="5">
    <source>
        <dbReference type="ARBA" id="ARBA00022475"/>
    </source>
</evidence>
<dbReference type="InterPro" id="IPR019758">
    <property type="entry name" value="Pept_S26A_signal_pept_1_CS"/>
</dbReference>